<dbReference type="PANTHER" id="PTHR28283:SF1">
    <property type="entry name" value="3',5'-CYCLIC-NUCLEOTIDE PHOSPHODIESTERASE 1"/>
    <property type="match status" value="1"/>
</dbReference>
<feature type="domain" description="Metallo-beta-lactamase" evidence="1">
    <location>
        <begin position="27"/>
        <end position="204"/>
    </location>
</feature>
<dbReference type="SMART" id="SM00849">
    <property type="entry name" value="Lactamase_B"/>
    <property type="match status" value="1"/>
</dbReference>
<dbReference type="SUPFAM" id="SSF56281">
    <property type="entry name" value="Metallo-hydrolase/oxidoreductase"/>
    <property type="match status" value="1"/>
</dbReference>
<dbReference type="AlphaFoldDB" id="A0A158IKT5"/>
<dbReference type="InterPro" id="IPR036866">
    <property type="entry name" value="RibonucZ/Hydroxyglut_hydro"/>
</dbReference>
<reference evidence="3" key="1">
    <citation type="submission" date="2016-01" db="EMBL/GenBank/DDBJ databases">
        <authorList>
            <person name="Peeters C."/>
        </authorList>
    </citation>
    <scope>NUCLEOTIDE SEQUENCE [LARGE SCALE GENOMIC DNA]</scope>
</reference>
<dbReference type="GO" id="GO:0047555">
    <property type="term" value="F:3',5'-cyclic-GMP phosphodiesterase activity"/>
    <property type="evidence" value="ECO:0007669"/>
    <property type="project" value="TreeGrafter"/>
</dbReference>
<name>A0A158IKT5_CABCO</name>
<organism evidence="2 3">
    <name type="scientific">Caballeronia cordobensis</name>
    <name type="common">Burkholderia cordobensis</name>
    <dbReference type="NCBI Taxonomy" id="1353886"/>
    <lineage>
        <taxon>Bacteria</taxon>
        <taxon>Pseudomonadati</taxon>
        <taxon>Pseudomonadota</taxon>
        <taxon>Betaproteobacteria</taxon>
        <taxon>Burkholderiales</taxon>
        <taxon>Burkholderiaceae</taxon>
        <taxon>Caballeronia</taxon>
    </lineage>
</organism>
<dbReference type="GO" id="GO:1902660">
    <property type="term" value="P:negative regulation of glucose mediated signaling pathway"/>
    <property type="evidence" value="ECO:0007669"/>
    <property type="project" value="TreeGrafter"/>
</dbReference>
<proteinExistence type="predicted"/>
<sequence>MNVRVLGCSGAIGGGPDTAGDPGDPVGTTALLVDDDMLIDAGTGVAVLGDEALARIDHVFITHSHLDHIAYLPLMIDAVGDARAAPLTVHASRATLDILQAHIFNNLIWPDFTRIPSPEAPGVRFEPLETGERAVLGGRIVTALPARHAVPAAGFAVSSHTASLAFSGDTTTNPDFWSAAAALPGLRYVIVETAFPDAQIATAHAAHHYCPRLIAEDLRGIGLKADLLISHLKPPHGAQILTELRAALPGVALRALRAGEVLSV</sequence>
<dbReference type="Gene3D" id="3.60.15.10">
    <property type="entry name" value="Ribonuclease Z/Hydroxyacylglutathione hydrolase-like"/>
    <property type="match status" value="1"/>
</dbReference>
<evidence type="ECO:0000313" key="2">
    <source>
        <dbReference type="EMBL" id="SAL57184.1"/>
    </source>
</evidence>
<dbReference type="PRINTS" id="PR00388">
    <property type="entry name" value="PDIESTERASE2"/>
</dbReference>
<evidence type="ECO:0000313" key="3">
    <source>
        <dbReference type="Proteomes" id="UP000054740"/>
    </source>
</evidence>
<dbReference type="GO" id="GO:0004115">
    <property type="term" value="F:3',5'-cyclic-AMP phosphodiesterase activity"/>
    <property type="evidence" value="ECO:0007669"/>
    <property type="project" value="InterPro"/>
</dbReference>
<dbReference type="CDD" id="cd07735">
    <property type="entry name" value="class_II_PDE_MBL-fold"/>
    <property type="match status" value="1"/>
</dbReference>
<dbReference type="InterPro" id="IPR001279">
    <property type="entry name" value="Metallo-B-lactamas"/>
</dbReference>
<dbReference type="RefSeq" id="WP_053568246.1">
    <property type="nucleotide sequence ID" value="NZ_FCNY02000014.1"/>
</dbReference>
<dbReference type="Proteomes" id="UP000054740">
    <property type="component" value="Unassembled WGS sequence"/>
</dbReference>
<dbReference type="InterPro" id="IPR000396">
    <property type="entry name" value="Pdiesterase2"/>
</dbReference>
<dbReference type="PANTHER" id="PTHR28283">
    <property type="entry name" value="3',5'-CYCLIC-NUCLEOTIDE PHOSPHODIESTERASE 1"/>
    <property type="match status" value="1"/>
</dbReference>
<dbReference type="Pfam" id="PF12706">
    <property type="entry name" value="Lactamase_B_2"/>
    <property type="match status" value="1"/>
</dbReference>
<keyword evidence="3" id="KW-1185">Reference proteome</keyword>
<accession>A0A158IKT5</accession>
<evidence type="ECO:0000259" key="1">
    <source>
        <dbReference type="SMART" id="SM00849"/>
    </source>
</evidence>
<dbReference type="EMBL" id="FCNY02000014">
    <property type="protein sequence ID" value="SAL57184.1"/>
    <property type="molecule type" value="Genomic_DNA"/>
</dbReference>
<gene>
    <name evidence="2" type="ORF">AWB70_05006</name>
</gene>
<dbReference type="GO" id="GO:0006198">
    <property type="term" value="P:cAMP catabolic process"/>
    <property type="evidence" value="ECO:0007669"/>
    <property type="project" value="InterPro"/>
</dbReference>
<protein>
    <submittedName>
        <fullName evidence="2">Ribonuclease Z</fullName>
    </submittedName>
</protein>